<accession>A0A179FX90</accession>
<feature type="domain" description="Zn(2)-C6 fungal-type" evidence="3">
    <location>
        <begin position="31"/>
        <end position="61"/>
    </location>
</feature>
<keyword evidence="1" id="KW-0539">Nucleus</keyword>
<sequence>MFGTWKYGRGEGQVENLKISHDYETARSNQHQLKCSGEREGCDRCAAQGLACEYSRSSSRSQKKSRKSEVPSSCSSRSGRETSGSPKSSHKPHSHSHSSKSRKDRRGSHHSGSSRAESLVASGQIYDSGSGDTGYGMGAFDSYGTIASTAASHASAYHATAPIEGFPAGGDFDQGNWMLDVATSSGTMGSSFMATSDSMYGNDATAYGNYPGQDGYDMYSNVDPRYWGQSQNQD</sequence>
<proteinExistence type="predicted"/>
<dbReference type="Proteomes" id="UP000078397">
    <property type="component" value="Unassembled WGS sequence"/>
</dbReference>
<comment type="caution">
    <text evidence="4">The sequence shown here is derived from an EMBL/GenBank/DDBJ whole genome shotgun (WGS) entry which is preliminary data.</text>
</comment>
<protein>
    <submittedName>
        <fullName evidence="4">Fungal zn(2)-Cys(6) binuclear cluster domain-containing protein</fullName>
    </submittedName>
</protein>
<feature type="compositionally biased region" description="Basic residues" evidence="2">
    <location>
        <begin position="88"/>
        <end position="109"/>
    </location>
</feature>
<evidence type="ECO:0000256" key="2">
    <source>
        <dbReference type="SAM" id="MobiDB-lite"/>
    </source>
</evidence>
<reference evidence="4 5" key="1">
    <citation type="journal article" date="2016" name="PLoS Pathog.">
        <title>Biosynthesis of antibiotic leucinostatins in bio-control fungus Purpureocillium lilacinum and their inhibition on phytophthora revealed by genome mining.</title>
        <authorList>
            <person name="Wang G."/>
            <person name="Liu Z."/>
            <person name="Lin R."/>
            <person name="Li E."/>
            <person name="Mao Z."/>
            <person name="Ling J."/>
            <person name="Yang Y."/>
            <person name="Yin W.B."/>
            <person name="Xie B."/>
        </authorList>
    </citation>
    <scope>NUCLEOTIDE SEQUENCE [LARGE SCALE GENOMIC DNA]</scope>
    <source>
        <strain evidence="4">170</strain>
    </source>
</reference>
<dbReference type="GO" id="GO:0008270">
    <property type="term" value="F:zinc ion binding"/>
    <property type="evidence" value="ECO:0007669"/>
    <property type="project" value="InterPro"/>
</dbReference>
<dbReference type="RefSeq" id="XP_018146258.1">
    <property type="nucleotide sequence ID" value="XM_018281984.1"/>
</dbReference>
<dbReference type="STRING" id="1380566.A0A179FX90"/>
<dbReference type="KEGG" id="pchm:VFPPC_02313"/>
<dbReference type="GO" id="GO:0000981">
    <property type="term" value="F:DNA-binding transcription factor activity, RNA polymerase II-specific"/>
    <property type="evidence" value="ECO:0007669"/>
    <property type="project" value="InterPro"/>
</dbReference>
<keyword evidence="5" id="KW-1185">Reference proteome</keyword>
<dbReference type="GeneID" id="28845978"/>
<name>A0A179FX90_METCM</name>
<dbReference type="InterPro" id="IPR001138">
    <property type="entry name" value="Zn2Cys6_DnaBD"/>
</dbReference>
<evidence type="ECO:0000256" key="1">
    <source>
        <dbReference type="ARBA" id="ARBA00023242"/>
    </source>
</evidence>
<dbReference type="AlphaFoldDB" id="A0A179FX90"/>
<dbReference type="Pfam" id="PF00172">
    <property type="entry name" value="Zn_clus"/>
    <property type="match status" value="1"/>
</dbReference>
<evidence type="ECO:0000313" key="4">
    <source>
        <dbReference type="EMBL" id="OAQ69721.1"/>
    </source>
</evidence>
<organism evidence="4 5">
    <name type="scientific">Pochonia chlamydosporia 170</name>
    <dbReference type="NCBI Taxonomy" id="1380566"/>
    <lineage>
        <taxon>Eukaryota</taxon>
        <taxon>Fungi</taxon>
        <taxon>Dikarya</taxon>
        <taxon>Ascomycota</taxon>
        <taxon>Pezizomycotina</taxon>
        <taxon>Sordariomycetes</taxon>
        <taxon>Hypocreomycetidae</taxon>
        <taxon>Hypocreales</taxon>
        <taxon>Clavicipitaceae</taxon>
        <taxon>Pochonia</taxon>
    </lineage>
</organism>
<feature type="compositionally biased region" description="Low complexity" evidence="2">
    <location>
        <begin position="70"/>
        <end position="87"/>
    </location>
</feature>
<evidence type="ECO:0000259" key="3">
    <source>
        <dbReference type="Pfam" id="PF00172"/>
    </source>
</evidence>
<evidence type="ECO:0000313" key="5">
    <source>
        <dbReference type="Proteomes" id="UP000078397"/>
    </source>
</evidence>
<dbReference type="EMBL" id="LSBJ02000002">
    <property type="protein sequence ID" value="OAQ69721.1"/>
    <property type="molecule type" value="Genomic_DNA"/>
</dbReference>
<feature type="region of interest" description="Disordered" evidence="2">
    <location>
        <begin position="53"/>
        <end position="119"/>
    </location>
</feature>
<gene>
    <name evidence="4" type="ORF">VFPPC_02313</name>
</gene>
<dbReference type="OrthoDB" id="4960339at2759"/>